<evidence type="ECO:0000313" key="3">
    <source>
        <dbReference type="Proteomes" id="UP000294850"/>
    </source>
</evidence>
<feature type="repeat" description="TPR" evidence="1">
    <location>
        <begin position="71"/>
        <end position="104"/>
    </location>
</feature>
<keyword evidence="3" id="KW-1185">Reference proteome</keyword>
<organism evidence="2 3">
    <name type="scientific">Dyadobacter psychrotolerans</name>
    <dbReference type="NCBI Taxonomy" id="2541721"/>
    <lineage>
        <taxon>Bacteria</taxon>
        <taxon>Pseudomonadati</taxon>
        <taxon>Bacteroidota</taxon>
        <taxon>Cytophagia</taxon>
        <taxon>Cytophagales</taxon>
        <taxon>Spirosomataceae</taxon>
        <taxon>Dyadobacter</taxon>
    </lineage>
</organism>
<dbReference type="InterPro" id="IPR011990">
    <property type="entry name" value="TPR-like_helical_dom_sf"/>
</dbReference>
<name>A0A4R5DPT7_9BACT</name>
<keyword evidence="1" id="KW-0802">TPR repeat</keyword>
<comment type="caution">
    <text evidence="2">The sequence shown here is derived from an EMBL/GenBank/DDBJ whole genome shotgun (WGS) entry which is preliminary data.</text>
</comment>
<dbReference type="Gene3D" id="1.25.40.10">
    <property type="entry name" value="Tetratricopeptide repeat domain"/>
    <property type="match status" value="1"/>
</dbReference>
<evidence type="ECO:0000313" key="2">
    <source>
        <dbReference type="EMBL" id="TDE12793.1"/>
    </source>
</evidence>
<dbReference type="OrthoDB" id="7058419at2"/>
<dbReference type="EMBL" id="SMFL01000008">
    <property type="protein sequence ID" value="TDE12793.1"/>
    <property type="molecule type" value="Genomic_DNA"/>
</dbReference>
<dbReference type="Proteomes" id="UP000294850">
    <property type="component" value="Unassembled WGS sequence"/>
</dbReference>
<sequence>MKFLLTAAFTLWTSISFSQTISYKDWNKQAKTDMRLLPKYGNQPKNDKQKLADQELIDESIAREGTRRKASEAFVRNGFNLFYKGDVQTAMSRFNQAWLLDPENENAFWGFGAIYYSFQDIPNALKQFDEGLVLNPRSSNILTDKGTIYMSKYHNEKDTTALNNAIDYFNNSYEVDSLNQNTAYKLSVAYFTKKECDNAWKFYDVCKKLGSKHITEGYTNALTRNCKR</sequence>
<dbReference type="PANTHER" id="PTHR12558:SF13">
    <property type="entry name" value="CELL DIVISION CYCLE PROTEIN 27 HOMOLOG"/>
    <property type="match status" value="1"/>
</dbReference>
<dbReference type="SUPFAM" id="SSF48452">
    <property type="entry name" value="TPR-like"/>
    <property type="match status" value="1"/>
</dbReference>
<dbReference type="RefSeq" id="WP_131960214.1">
    <property type="nucleotide sequence ID" value="NZ_SMFL01000008.1"/>
</dbReference>
<dbReference type="AlphaFoldDB" id="A0A4R5DPT7"/>
<accession>A0A4R5DPT7</accession>
<protein>
    <submittedName>
        <fullName evidence="2">Uncharacterized protein</fullName>
    </submittedName>
</protein>
<proteinExistence type="predicted"/>
<reference evidence="2 3" key="1">
    <citation type="submission" date="2019-03" db="EMBL/GenBank/DDBJ databases">
        <title>Dyadobacter AR-3-6 sp. nov., isolated from arctic soil.</title>
        <authorList>
            <person name="Chaudhary D.K."/>
        </authorList>
    </citation>
    <scope>NUCLEOTIDE SEQUENCE [LARGE SCALE GENOMIC DNA]</scope>
    <source>
        <strain evidence="2 3">AR-3-6</strain>
    </source>
</reference>
<feature type="repeat" description="TPR" evidence="1">
    <location>
        <begin position="105"/>
        <end position="138"/>
    </location>
</feature>
<dbReference type="PANTHER" id="PTHR12558">
    <property type="entry name" value="CELL DIVISION CYCLE 16,23,27"/>
    <property type="match status" value="1"/>
</dbReference>
<dbReference type="InterPro" id="IPR019734">
    <property type="entry name" value="TPR_rpt"/>
</dbReference>
<dbReference type="PROSITE" id="PS50005">
    <property type="entry name" value="TPR"/>
    <property type="match status" value="2"/>
</dbReference>
<gene>
    <name evidence="2" type="ORF">E0F88_20820</name>
</gene>
<evidence type="ECO:0000256" key="1">
    <source>
        <dbReference type="PROSITE-ProRule" id="PRU00339"/>
    </source>
</evidence>